<dbReference type="Pfam" id="PF21979">
    <property type="entry name" value="Hfq_1"/>
    <property type="match status" value="1"/>
</dbReference>
<name>A0AA96WH52_9CYAN</name>
<dbReference type="InterPro" id="IPR053840">
    <property type="entry name" value="Hfq_1"/>
</dbReference>
<accession>A0AA96WH52</accession>
<sequence>MPELETGLPNVRQVQSLIREGVEVELKLVTNDLLTGKIRWQDSDCLCLFDHYDQPTIIWRQAIVYMKPKS</sequence>
<dbReference type="NCBIfam" id="NF047718">
    <property type="entry name" value="Hfq_rel_Cyano"/>
    <property type="match status" value="1"/>
</dbReference>
<proteinExistence type="predicted"/>
<dbReference type="AlphaFoldDB" id="A0AA96WH52"/>
<evidence type="ECO:0000259" key="1">
    <source>
        <dbReference type="Pfam" id="PF21979"/>
    </source>
</evidence>
<reference evidence="2" key="1">
    <citation type="submission" date="2020-05" db="EMBL/GenBank/DDBJ databases">
        <authorList>
            <person name="Zhu T."/>
            <person name="Keshari N."/>
            <person name="Lu X."/>
        </authorList>
    </citation>
    <scope>NUCLEOTIDE SEQUENCE</scope>
    <source>
        <strain evidence="2">NK1-12</strain>
    </source>
</reference>
<dbReference type="Gene3D" id="2.30.30.100">
    <property type="match status" value="1"/>
</dbReference>
<dbReference type="EMBL" id="CP053586">
    <property type="protein sequence ID" value="WNZ22236.1"/>
    <property type="molecule type" value="Genomic_DNA"/>
</dbReference>
<feature type="domain" description="Hfq-related" evidence="1">
    <location>
        <begin position="8"/>
        <end position="68"/>
    </location>
</feature>
<dbReference type="RefSeq" id="WP_036002247.1">
    <property type="nucleotide sequence ID" value="NZ_CP053586.1"/>
</dbReference>
<evidence type="ECO:0000313" key="2">
    <source>
        <dbReference type="EMBL" id="WNZ22236.1"/>
    </source>
</evidence>
<gene>
    <name evidence="2" type="ORF">HJG54_04735</name>
</gene>
<dbReference type="InterPro" id="IPR010920">
    <property type="entry name" value="LSM_dom_sf"/>
</dbReference>
<organism evidence="2">
    <name type="scientific">Leptolyngbya sp. NK1-12</name>
    <dbReference type="NCBI Taxonomy" id="2547451"/>
    <lineage>
        <taxon>Bacteria</taxon>
        <taxon>Bacillati</taxon>
        <taxon>Cyanobacteriota</taxon>
        <taxon>Cyanophyceae</taxon>
        <taxon>Leptolyngbyales</taxon>
        <taxon>Leptolyngbyaceae</taxon>
        <taxon>Leptolyngbya group</taxon>
        <taxon>Leptolyngbya</taxon>
    </lineage>
</organism>
<protein>
    <submittedName>
        <fullName evidence="2">RNA-binding protein hfq</fullName>
    </submittedName>
</protein>
<dbReference type="SUPFAM" id="SSF50182">
    <property type="entry name" value="Sm-like ribonucleoproteins"/>
    <property type="match status" value="1"/>
</dbReference>